<evidence type="ECO:0000259" key="1">
    <source>
        <dbReference type="Pfam" id="PF08348"/>
    </source>
</evidence>
<reference evidence="2" key="1">
    <citation type="submission" date="2018-12" db="EMBL/GenBank/DDBJ databases">
        <authorList>
            <person name="Jadhav K."/>
            <person name="Kushwaha B."/>
            <person name="Jadhav I."/>
        </authorList>
    </citation>
    <scope>NUCLEOTIDE SEQUENCE [LARGE SCALE GENOMIC DNA]</scope>
    <source>
        <strain evidence="2">SBS 10</strain>
    </source>
</reference>
<organism evidence="2">
    <name type="scientific">Billgrantia gudaonensis</name>
    <dbReference type="NCBI Taxonomy" id="376427"/>
    <lineage>
        <taxon>Bacteria</taxon>
        <taxon>Pseudomonadati</taxon>
        <taxon>Pseudomonadota</taxon>
        <taxon>Gammaproteobacteria</taxon>
        <taxon>Oceanospirillales</taxon>
        <taxon>Halomonadaceae</taxon>
        <taxon>Billgrantia</taxon>
    </lineage>
</organism>
<dbReference type="EMBL" id="RXHI01000004">
    <property type="protein sequence ID" value="RUA23008.1"/>
    <property type="molecule type" value="Genomic_DNA"/>
</dbReference>
<sequence>MGAEPHPRAFMRSCMRSMLCCMRCVSMRRWACQVLAWWSWRRSLRNGVKLHVDSCPGLDKLSKTSTTPALHDTTYSGQRLLLEQQTGRWGLAKTFAPFCEVVVHDLLDLTPCSRSTTTFLAAKSAIRPPSSDLPASWTPRFEQVIANYPNSFSDGRRVKSTSIGIKSSDGRYIAALCMNIDLTVFQGFQGMLNQFVDIQMDTPPKGRWTLRAQTPSAPASI</sequence>
<accession>A0A3S0NF55</accession>
<dbReference type="Pfam" id="PF08348">
    <property type="entry name" value="PAS_6"/>
    <property type="match status" value="1"/>
</dbReference>
<proteinExistence type="predicted"/>
<dbReference type="InterPro" id="IPR013559">
    <property type="entry name" value="YheO"/>
</dbReference>
<dbReference type="PANTHER" id="PTHR35568:SF1">
    <property type="entry name" value="TRANSCRIPTIONAL REGULATOR DAUR"/>
    <property type="match status" value="1"/>
</dbReference>
<evidence type="ECO:0000313" key="2">
    <source>
        <dbReference type="EMBL" id="RUA23008.1"/>
    </source>
</evidence>
<name>A0A3S0NF55_9GAMM</name>
<gene>
    <name evidence="2" type="ORF">DSL92_01670</name>
</gene>
<comment type="caution">
    <text evidence="2">The sequence shown here is derived from an EMBL/GenBank/DDBJ whole genome shotgun (WGS) entry which is preliminary data.</text>
</comment>
<dbReference type="InterPro" id="IPR039446">
    <property type="entry name" value="DauR-like"/>
</dbReference>
<dbReference type="PANTHER" id="PTHR35568">
    <property type="entry name" value="TRANSCRIPTIONAL REGULATOR DAUR"/>
    <property type="match status" value="1"/>
</dbReference>
<protein>
    <recommendedName>
        <fullName evidence="1">YheO-like domain-containing protein</fullName>
    </recommendedName>
</protein>
<dbReference type="AlphaFoldDB" id="A0A3S0NF55"/>
<feature type="domain" description="YheO-like" evidence="1">
    <location>
        <begin position="142"/>
        <end position="189"/>
    </location>
</feature>